<sequence>MAICKFRIGENTVILEAQEGYYFRLNASILKCLKALREEEVVVAFSLSRLFVPLDIRLINEEFSQPVAALYNLKAFSVQQAERPELTLSGIRSRYPQVPELNSYEIQSSPDRRNGFGPLDTVPQINVAPYFSKQ</sequence>
<evidence type="ECO:0000313" key="2">
    <source>
        <dbReference type="Proteomes" id="UP000093000"/>
    </source>
</evidence>
<evidence type="ECO:0000313" key="1">
    <source>
        <dbReference type="EMBL" id="OBZ82733.1"/>
    </source>
</evidence>
<reference evidence="1 2" key="1">
    <citation type="submission" date="2016-03" db="EMBL/GenBank/DDBJ databases">
        <title>Choanephora cucurbitarum.</title>
        <authorList>
            <person name="Min B."/>
            <person name="Park H."/>
            <person name="Park J.-H."/>
            <person name="Shin H.-D."/>
            <person name="Choi I.-G."/>
        </authorList>
    </citation>
    <scope>NUCLEOTIDE SEQUENCE [LARGE SCALE GENOMIC DNA]</scope>
    <source>
        <strain evidence="1 2">KUS-F28377</strain>
    </source>
</reference>
<dbReference type="Proteomes" id="UP000093000">
    <property type="component" value="Unassembled WGS sequence"/>
</dbReference>
<keyword evidence="2" id="KW-1185">Reference proteome</keyword>
<comment type="caution">
    <text evidence="1">The sequence shown here is derived from an EMBL/GenBank/DDBJ whole genome shotgun (WGS) entry which is preliminary data.</text>
</comment>
<organism evidence="1 2">
    <name type="scientific">Choanephora cucurbitarum</name>
    <dbReference type="NCBI Taxonomy" id="101091"/>
    <lineage>
        <taxon>Eukaryota</taxon>
        <taxon>Fungi</taxon>
        <taxon>Fungi incertae sedis</taxon>
        <taxon>Mucoromycota</taxon>
        <taxon>Mucoromycotina</taxon>
        <taxon>Mucoromycetes</taxon>
        <taxon>Mucorales</taxon>
        <taxon>Mucorineae</taxon>
        <taxon>Choanephoraceae</taxon>
        <taxon>Choanephoroideae</taxon>
        <taxon>Choanephora</taxon>
    </lineage>
</organism>
<name>A0A1C7N0X3_9FUNG</name>
<dbReference type="InParanoid" id="A0A1C7N0X3"/>
<accession>A0A1C7N0X3</accession>
<gene>
    <name evidence="1" type="ORF">A0J61_09220</name>
</gene>
<dbReference type="AlphaFoldDB" id="A0A1C7N0X3"/>
<protein>
    <submittedName>
        <fullName evidence="1">Uncharacterized protein</fullName>
    </submittedName>
</protein>
<dbReference type="EMBL" id="LUGH01000800">
    <property type="protein sequence ID" value="OBZ82733.1"/>
    <property type="molecule type" value="Genomic_DNA"/>
</dbReference>
<proteinExistence type="predicted"/>